<gene>
    <name evidence="10" type="primary">SH3D21</name>
</gene>
<dbReference type="Pfam" id="PF07653">
    <property type="entry name" value="SH3_2"/>
    <property type="match status" value="1"/>
</dbReference>
<evidence type="ECO:0000256" key="3">
    <source>
        <dbReference type="ARBA" id="ARBA00023054"/>
    </source>
</evidence>
<feature type="compositionally biased region" description="Low complexity" evidence="7">
    <location>
        <begin position="384"/>
        <end position="395"/>
    </location>
</feature>
<feature type="region of interest" description="Disordered" evidence="7">
    <location>
        <begin position="184"/>
        <end position="218"/>
    </location>
</feature>
<dbReference type="InterPro" id="IPR001452">
    <property type="entry name" value="SH3_domain"/>
</dbReference>
<feature type="compositionally biased region" description="Basic and acidic residues" evidence="7">
    <location>
        <begin position="329"/>
        <end position="339"/>
    </location>
</feature>
<dbReference type="InterPro" id="IPR050384">
    <property type="entry name" value="Endophilin_SH3RF"/>
</dbReference>
<evidence type="ECO:0000313" key="9">
    <source>
        <dbReference type="Proteomes" id="UP001652642"/>
    </source>
</evidence>
<dbReference type="PROSITE" id="PS50002">
    <property type="entry name" value="SH3"/>
    <property type="match status" value="3"/>
</dbReference>
<dbReference type="PANTHER" id="PTHR14167:SF81">
    <property type="entry name" value="ENDOPHILIN-A"/>
    <property type="match status" value="1"/>
</dbReference>
<feature type="region of interest" description="Disordered" evidence="7">
    <location>
        <begin position="77"/>
        <end position="99"/>
    </location>
</feature>
<keyword evidence="4" id="KW-0472">Membrane</keyword>
<feature type="domain" description="SH3" evidence="8">
    <location>
        <begin position="99"/>
        <end position="158"/>
    </location>
</feature>
<dbReference type="GeneID" id="110082759"/>
<proteinExistence type="predicted"/>
<feature type="compositionally biased region" description="Basic and acidic residues" evidence="7">
    <location>
        <begin position="354"/>
        <end position="383"/>
    </location>
</feature>
<dbReference type="SUPFAM" id="SSF50044">
    <property type="entry name" value="SH3-domain"/>
    <property type="match status" value="3"/>
</dbReference>
<evidence type="ECO:0000256" key="1">
    <source>
        <dbReference type="ARBA" id="ARBA00004170"/>
    </source>
</evidence>
<dbReference type="PRINTS" id="PR00452">
    <property type="entry name" value="SH3DOMAIN"/>
</dbReference>
<evidence type="ECO:0000313" key="10">
    <source>
        <dbReference type="RefSeq" id="XP_072836119.1"/>
    </source>
</evidence>
<protein>
    <submittedName>
        <fullName evidence="10">SH3 domain-containing protein 21</fullName>
    </submittedName>
</protein>
<feature type="compositionally biased region" description="Basic and acidic residues" evidence="7">
    <location>
        <begin position="188"/>
        <end position="200"/>
    </location>
</feature>
<feature type="region of interest" description="Disordered" evidence="7">
    <location>
        <begin position="329"/>
        <end position="499"/>
    </location>
</feature>
<dbReference type="CDD" id="cd11874">
    <property type="entry name" value="SH3_CD2AP-like_2"/>
    <property type="match status" value="1"/>
</dbReference>
<keyword evidence="9" id="KW-1185">Reference proteome</keyword>
<evidence type="ECO:0000256" key="6">
    <source>
        <dbReference type="SAM" id="Coils"/>
    </source>
</evidence>
<dbReference type="PANTHER" id="PTHR14167">
    <property type="entry name" value="SH3 DOMAIN-CONTAINING"/>
    <property type="match status" value="1"/>
</dbReference>
<keyword evidence="2 5" id="KW-0728">SH3 domain</keyword>
<feature type="domain" description="SH3" evidence="8">
    <location>
        <begin position="12"/>
        <end position="72"/>
    </location>
</feature>
<dbReference type="PRINTS" id="PR00499">
    <property type="entry name" value="P67PHOX"/>
</dbReference>
<feature type="region of interest" description="Disordered" evidence="7">
    <location>
        <begin position="551"/>
        <end position="572"/>
    </location>
</feature>
<feature type="domain" description="SH3" evidence="8">
    <location>
        <begin position="219"/>
        <end position="280"/>
    </location>
</feature>
<evidence type="ECO:0000256" key="7">
    <source>
        <dbReference type="SAM" id="MobiDB-lite"/>
    </source>
</evidence>
<accession>A0ABM5ESJ5</accession>
<comment type="subcellular location">
    <subcellularLocation>
        <location evidence="1">Membrane</location>
        <topology evidence="1">Peripheral membrane protein</topology>
    </subcellularLocation>
</comment>
<dbReference type="RefSeq" id="XP_072836119.1">
    <property type="nucleotide sequence ID" value="XM_072980018.1"/>
</dbReference>
<evidence type="ECO:0000256" key="5">
    <source>
        <dbReference type="PROSITE-ProRule" id="PRU00192"/>
    </source>
</evidence>
<name>A0ABM5ESJ5_9SAUR</name>
<evidence type="ECO:0000259" key="8">
    <source>
        <dbReference type="PROSITE" id="PS50002"/>
    </source>
</evidence>
<dbReference type="SMART" id="SM00326">
    <property type="entry name" value="SH3"/>
    <property type="match status" value="3"/>
</dbReference>
<dbReference type="Gene3D" id="2.30.30.40">
    <property type="entry name" value="SH3 Domains"/>
    <property type="match status" value="3"/>
</dbReference>
<evidence type="ECO:0000256" key="2">
    <source>
        <dbReference type="ARBA" id="ARBA00022443"/>
    </source>
</evidence>
<dbReference type="Proteomes" id="UP001652642">
    <property type="component" value="Chromosome 9"/>
</dbReference>
<keyword evidence="3 6" id="KW-0175">Coiled coil</keyword>
<reference evidence="10" key="1">
    <citation type="submission" date="2025-08" db="UniProtKB">
        <authorList>
            <consortium name="RefSeq"/>
        </authorList>
    </citation>
    <scope>IDENTIFICATION</scope>
</reference>
<sequence length="589" mass="64501">MGARGSSWRLSLCSPEVLVLVDFEGQLSDELKISAGDIIRQVQPGPEEGWLRGELDGRIGLFPQQFVQEIPSSLRADGTQRYPRSLRSTPAGKKQPAGKRPRWCRVTFPYAPTKEDELDLSPGELVQILEEIEDGWWLGKKNGRLGAFPSNFVQELSSPLPDTAFMEPRGGAGKQRPKMTEETFLLSEPKEQEKEREKKVVAPQTAQGSSPAQAPPTRHAPWYCRAMFDYEPEHEDELQLRKGDLIILLSKETVDVGWWQGETRGKRGLFPDNFVMPLATVEPGVSWTALDFIWGQFGDSWSMAGRGEEGIPTGLPTLSGQTFLKVEKGKDRQWQDCHIKSKVPARKTNPAAMAEKKVPQGSKGDTKHSGDPREPKEQKRVDAPKLTPAPVKKAAPLPPPPPAVPAKAKPAPSLPHKSLGPPASSTATPGGRGKGKETGTDTLDTVLVPSAKLTHPTTSRPKMPGKRPPSQLMAGSPLPSFPSREAPEATPAEDGPTSLQDLKMELQSLKALMDVMCAQHWSEMEELKGQLIHEQTERAALQADVERLKQTLPRPESPDQACQQPTFGRHGAVEQDALNALSSTAAVKE</sequence>
<evidence type="ECO:0000256" key="4">
    <source>
        <dbReference type="ARBA" id="ARBA00023136"/>
    </source>
</evidence>
<dbReference type="Pfam" id="PF14604">
    <property type="entry name" value="SH3_9"/>
    <property type="match status" value="2"/>
</dbReference>
<organism evidence="9 10">
    <name type="scientific">Pogona vitticeps</name>
    <name type="common">central bearded dragon</name>
    <dbReference type="NCBI Taxonomy" id="103695"/>
    <lineage>
        <taxon>Eukaryota</taxon>
        <taxon>Metazoa</taxon>
        <taxon>Chordata</taxon>
        <taxon>Craniata</taxon>
        <taxon>Vertebrata</taxon>
        <taxon>Euteleostomi</taxon>
        <taxon>Lepidosauria</taxon>
        <taxon>Squamata</taxon>
        <taxon>Bifurcata</taxon>
        <taxon>Unidentata</taxon>
        <taxon>Episquamata</taxon>
        <taxon>Toxicofera</taxon>
        <taxon>Iguania</taxon>
        <taxon>Acrodonta</taxon>
        <taxon>Agamidae</taxon>
        <taxon>Amphibolurinae</taxon>
        <taxon>Pogona</taxon>
    </lineage>
</organism>
<dbReference type="CDD" id="cd11875">
    <property type="entry name" value="SH3_CD2AP-like_3"/>
    <property type="match status" value="1"/>
</dbReference>
<feature type="coiled-coil region" evidence="6">
    <location>
        <begin position="499"/>
        <end position="551"/>
    </location>
</feature>
<dbReference type="InterPro" id="IPR036028">
    <property type="entry name" value="SH3-like_dom_sf"/>
</dbReference>